<reference evidence="3 4" key="1">
    <citation type="submission" date="2019-02" db="EMBL/GenBank/DDBJ databases">
        <title>Deep-cultivation of Planctomycetes and their phenomic and genomic characterization uncovers novel biology.</title>
        <authorList>
            <person name="Wiegand S."/>
            <person name="Jogler M."/>
            <person name="Boedeker C."/>
            <person name="Pinto D."/>
            <person name="Vollmers J."/>
            <person name="Rivas-Marin E."/>
            <person name="Kohn T."/>
            <person name="Peeters S.H."/>
            <person name="Heuer A."/>
            <person name="Rast P."/>
            <person name="Oberbeckmann S."/>
            <person name="Bunk B."/>
            <person name="Jeske O."/>
            <person name="Meyerdierks A."/>
            <person name="Storesund J.E."/>
            <person name="Kallscheuer N."/>
            <person name="Luecker S."/>
            <person name="Lage O.M."/>
            <person name="Pohl T."/>
            <person name="Merkel B.J."/>
            <person name="Hornburger P."/>
            <person name="Mueller R.-W."/>
            <person name="Bruemmer F."/>
            <person name="Labrenz M."/>
            <person name="Spormann A.M."/>
            <person name="Op Den Camp H."/>
            <person name="Overmann J."/>
            <person name="Amann R."/>
            <person name="Jetten M.S.M."/>
            <person name="Mascher T."/>
            <person name="Medema M.H."/>
            <person name="Devos D.P."/>
            <person name="Kaster A.-K."/>
            <person name="Ovreas L."/>
            <person name="Rohde M."/>
            <person name="Galperin M.Y."/>
            <person name="Jogler C."/>
        </authorList>
    </citation>
    <scope>NUCLEOTIDE SEQUENCE [LARGE SCALE GENOMIC DNA]</scope>
    <source>
        <strain evidence="3 4">CA13</strain>
    </source>
</reference>
<dbReference type="GO" id="GO:0008903">
    <property type="term" value="F:hydroxypyruvate isomerase activity"/>
    <property type="evidence" value="ECO:0007669"/>
    <property type="project" value="UniProtKB-EC"/>
</dbReference>
<evidence type="ECO:0000313" key="4">
    <source>
        <dbReference type="Proteomes" id="UP000315010"/>
    </source>
</evidence>
<comment type="caution">
    <text evidence="3">The sequence shown here is derived from an EMBL/GenBank/DDBJ whole genome shotgun (WGS) entry which is preliminary data.</text>
</comment>
<dbReference type="InterPro" id="IPR013022">
    <property type="entry name" value="Xyl_isomerase-like_TIM-brl"/>
</dbReference>
<protein>
    <submittedName>
        <fullName evidence="3">Hydroxypyruvate isomerase</fullName>
        <ecNumber evidence="3">5.3.1.22</ecNumber>
    </submittedName>
</protein>
<dbReference type="PANTHER" id="PTHR43489:SF3">
    <property type="entry name" value="XYLOSE ISOMERASE DOMAIN PROTEIN TIM BARREL"/>
    <property type="match status" value="1"/>
</dbReference>
<dbReference type="SUPFAM" id="SSF51658">
    <property type="entry name" value="Xylose isomerase-like"/>
    <property type="match status" value="1"/>
</dbReference>
<keyword evidence="1 3" id="KW-0413">Isomerase</keyword>
<dbReference type="OrthoDB" id="9786584at2"/>
<organism evidence="3 4">
    <name type="scientific">Novipirellula herctigrandis</name>
    <dbReference type="NCBI Taxonomy" id="2527986"/>
    <lineage>
        <taxon>Bacteria</taxon>
        <taxon>Pseudomonadati</taxon>
        <taxon>Planctomycetota</taxon>
        <taxon>Planctomycetia</taxon>
        <taxon>Pirellulales</taxon>
        <taxon>Pirellulaceae</taxon>
        <taxon>Novipirellula</taxon>
    </lineage>
</organism>
<accession>A0A5C5YPK0</accession>
<proteinExistence type="predicted"/>
<dbReference type="Gene3D" id="3.20.20.150">
    <property type="entry name" value="Divalent-metal-dependent TIM barrel enzymes"/>
    <property type="match status" value="1"/>
</dbReference>
<sequence length="263" mass="28969">MPSTQDSAIKLSVTRGYGRDIPLDEFLEELKAMGIVAVDLVSPKDWATVHKHGLAVSLGSGAGMGLRKGFNRTDLHDDLVADYSKVINAAADAGVGSLICFSGNRDGMDDATGLRNCAEGLKRLMPLCEEKGITLVMELLNSKLNHPGYMCDHTDWGVRLCKAIGSERFKLLYDIYHMQIMEGNVISTIRNNIDYIADFHVAGNPGRHEPDDTQEIYYPAVMQAIVDSGYDGYVAFEFSPAKRNPSHQERLESLRKSVEICAV</sequence>
<dbReference type="EC" id="5.3.1.22" evidence="3"/>
<evidence type="ECO:0000259" key="2">
    <source>
        <dbReference type="Pfam" id="PF01261"/>
    </source>
</evidence>
<dbReference type="Proteomes" id="UP000315010">
    <property type="component" value="Unassembled WGS sequence"/>
</dbReference>
<dbReference type="Pfam" id="PF01261">
    <property type="entry name" value="AP_endonuc_2"/>
    <property type="match status" value="1"/>
</dbReference>
<keyword evidence="4" id="KW-1185">Reference proteome</keyword>
<dbReference type="AlphaFoldDB" id="A0A5C5YPK0"/>
<dbReference type="InterPro" id="IPR036237">
    <property type="entry name" value="Xyl_isomerase-like_sf"/>
</dbReference>
<dbReference type="RefSeq" id="WP_146404396.1">
    <property type="nucleotide sequence ID" value="NZ_SJPJ01000002.1"/>
</dbReference>
<dbReference type="PANTHER" id="PTHR43489">
    <property type="entry name" value="ISOMERASE"/>
    <property type="match status" value="1"/>
</dbReference>
<dbReference type="EMBL" id="SJPJ01000002">
    <property type="protein sequence ID" value="TWT76670.1"/>
    <property type="molecule type" value="Genomic_DNA"/>
</dbReference>
<name>A0A5C5YPK0_9BACT</name>
<feature type="domain" description="Xylose isomerase-like TIM barrel" evidence="2">
    <location>
        <begin position="50"/>
        <end position="256"/>
    </location>
</feature>
<evidence type="ECO:0000313" key="3">
    <source>
        <dbReference type="EMBL" id="TWT76670.1"/>
    </source>
</evidence>
<keyword evidence="3" id="KW-0670">Pyruvate</keyword>
<gene>
    <name evidence="3" type="primary">hyi_2</name>
    <name evidence="3" type="ORF">CA13_71670</name>
</gene>
<evidence type="ECO:0000256" key="1">
    <source>
        <dbReference type="ARBA" id="ARBA00023235"/>
    </source>
</evidence>
<dbReference type="InterPro" id="IPR050417">
    <property type="entry name" value="Sugar_Epim/Isomerase"/>
</dbReference>